<feature type="transmembrane region" description="Helical" evidence="5">
    <location>
        <begin position="47"/>
        <end position="70"/>
    </location>
</feature>
<feature type="transmembrane region" description="Helical" evidence="5">
    <location>
        <begin position="111"/>
        <end position="131"/>
    </location>
</feature>
<feature type="transmembrane region" description="Helical" evidence="5">
    <location>
        <begin position="318"/>
        <end position="339"/>
    </location>
</feature>
<feature type="domain" description="Sodium/calcium exchanger membrane region" evidence="6">
    <location>
        <begin position="198"/>
        <end position="340"/>
    </location>
</feature>
<keyword evidence="3 5" id="KW-1133">Transmembrane helix</keyword>
<dbReference type="Pfam" id="PF01699">
    <property type="entry name" value="Na_Ca_ex"/>
    <property type="match status" value="2"/>
</dbReference>
<dbReference type="InterPro" id="IPR044880">
    <property type="entry name" value="NCX_ion-bd_dom_sf"/>
</dbReference>
<dbReference type="PANTHER" id="PTHR10846:SF8">
    <property type="entry name" value="INNER MEMBRANE PROTEIN YRBG"/>
    <property type="match status" value="1"/>
</dbReference>
<accession>A0ABP3DEV7</accession>
<gene>
    <name evidence="7" type="ORF">GCM10008964_21020</name>
</gene>
<protein>
    <submittedName>
        <fullName evidence="7">Cation transporter</fullName>
    </submittedName>
</protein>
<evidence type="ECO:0000256" key="2">
    <source>
        <dbReference type="ARBA" id="ARBA00022692"/>
    </source>
</evidence>
<evidence type="ECO:0000256" key="5">
    <source>
        <dbReference type="SAM" id="Phobius"/>
    </source>
</evidence>
<feature type="transmembrane region" description="Helical" evidence="5">
    <location>
        <begin position="256"/>
        <end position="274"/>
    </location>
</feature>
<keyword evidence="2 5" id="KW-0812">Transmembrane</keyword>
<feature type="transmembrane region" description="Helical" evidence="5">
    <location>
        <begin position="231"/>
        <end position="249"/>
    </location>
</feature>
<comment type="subcellular location">
    <subcellularLocation>
        <location evidence="1">Membrane</location>
        <topology evidence="1">Multi-pass membrane protein</topology>
    </subcellularLocation>
</comment>
<feature type="transmembrane region" description="Helical" evidence="5">
    <location>
        <begin position="76"/>
        <end position="99"/>
    </location>
</feature>
<keyword evidence="4 5" id="KW-0472">Membrane</keyword>
<evidence type="ECO:0000313" key="7">
    <source>
        <dbReference type="EMBL" id="GAA0229400.1"/>
    </source>
</evidence>
<dbReference type="InterPro" id="IPR004837">
    <property type="entry name" value="NaCa_Exmemb"/>
</dbReference>
<reference evidence="8" key="1">
    <citation type="journal article" date="2019" name="Int. J. Syst. Evol. Microbiol.">
        <title>The Global Catalogue of Microorganisms (GCM) 10K type strain sequencing project: providing services to taxonomists for standard genome sequencing and annotation.</title>
        <authorList>
            <consortium name="The Broad Institute Genomics Platform"/>
            <consortium name="The Broad Institute Genome Sequencing Center for Infectious Disease"/>
            <person name="Wu L."/>
            <person name="Ma J."/>
        </authorList>
    </citation>
    <scope>NUCLEOTIDE SEQUENCE [LARGE SCALE GENOMIC DNA]</scope>
    <source>
        <strain evidence="8">JCM 6886</strain>
    </source>
</reference>
<dbReference type="PANTHER" id="PTHR10846">
    <property type="entry name" value="SODIUM/POTASSIUM/CALCIUM EXCHANGER"/>
    <property type="match status" value="1"/>
</dbReference>
<dbReference type="Proteomes" id="UP001501476">
    <property type="component" value="Unassembled WGS sequence"/>
</dbReference>
<evidence type="ECO:0000313" key="8">
    <source>
        <dbReference type="Proteomes" id="UP001501476"/>
    </source>
</evidence>
<feature type="transmembrane region" description="Helical" evidence="5">
    <location>
        <begin position="192"/>
        <end position="211"/>
    </location>
</feature>
<dbReference type="Gene3D" id="1.20.1420.30">
    <property type="entry name" value="NCX, central ion-binding region"/>
    <property type="match status" value="2"/>
</dbReference>
<dbReference type="InterPro" id="IPR004481">
    <property type="entry name" value="K/Na/Ca-exchanger"/>
</dbReference>
<organism evidence="7 8">
    <name type="scientific">Methylophaga marina</name>
    <dbReference type="NCBI Taxonomy" id="45495"/>
    <lineage>
        <taxon>Bacteria</taxon>
        <taxon>Pseudomonadati</taxon>
        <taxon>Pseudomonadota</taxon>
        <taxon>Gammaproteobacteria</taxon>
        <taxon>Thiotrichales</taxon>
        <taxon>Piscirickettsiaceae</taxon>
        <taxon>Methylophaga</taxon>
    </lineage>
</organism>
<sequence length="341" mass="36115">MIDLFVGWPAATYISFATCTIIILFAGVRITRLADALGKRTGIGSALFGAVLLGGTTSLPGIITSVSTAWQGYADLAVSNAVGGIAAQTTFLIFADMIYRRANLEHAAASLENLVQCTLLIALLSIALVGLTGPEVTIFAIHPVSIILLLAYGFGLRLISDTQHQPLWFASKTKETKPESEISIPEGKLSTLWWKFSGYTVAIAFAGYGIGETGIANANITGLSETVVGTLFTSVATSLPELVTVLFAVRMGALTLAVGDIIGGNSFDVLFLAFSDFAYQDSSIYHATTQDTAFILTINLLMSTVLLLGLLRRKRNGIGNIGFEGFMVLILYALAVVVVTS</sequence>
<feature type="transmembrane region" description="Helical" evidence="5">
    <location>
        <begin position="6"/>
        <end position="26"/>
    </location>
</feature>
<name>A0ABP3DEV7_9GAMM</name>
<dbReference type="EMBL" id="BAAADG010000007">
    <property type="protein sequence ID" value="GAA0229400.1"/>
    <property type="molecule type" value="Genomic_DNA"/>
</dbReference>
<feature type="transmembrane region" description="Helical" evidence="5">
    <location>
        <begin position="137"/>
        <end position="159"/>
    </location>
</feature>
<evidence type="ECO:0000259" key="6">
    <source>
        <dbReference type="Pfam" id="PF01699"/>
    </source>
</evidence>
<keyword evidence="8" id="KW-1185">Reference proteome</keyword>
<evidence type="ECO:0000256" key="4">
    <source>
        <dbReference type="ARBA" id="ARBA00023136"/>
    </source>
</evidence>
<dbReference type="RefSeq" id="WP_286304333.1">
    <property type="nucleotide sequence ID" value="NZ_AP027741.1"/>
</dbReference>
<evidence type="ECO:0000256" key="1">
    <source>
        <dbReference type="ARBA" id="ARBA00004141"/>
    </source>
</evidence>
<proteinExistence type="predicted"/>
<evidence type="ECO:0000256" key="3">
    <source>
        <dbReference type="ARBA" id="ARBA00022989"/>
    </source>
</evidence>
<feature type="domain" description="Sodium/calcium exchanger membrane region" evidence="6">
    <location>
        <begin position="14"/>
        <end position="154"/>
    </location>
</feature>
<comment type="caution">
    <text evidence="7">The sequence shown here is derived from an EMBL/GenBank/DDBJ whole genome shotgun (WGS) entry which is preliminary data.</text>
</comment>
<feature type="transmembrane region" description="Helical" evidence="5">
    <location>
        <begin position="294"/>
        <end position="311"/>
    </location>
</feature>